<keyword evidence="7" id="KW-0704">Schiff base</keyword>
<name>A0A914US60_9BILA</name>
<dbReference type="Pfam" id="PF00701">
    <property type="entry name" value="DHDPS"/>
    <property type="match status" value="1"/>
</dbReference>
<keyword evidence="6 12" id="KW-0456">Lyase</keyword>
<comment type="catalytic activity">
    <reaction evidence="10">
        <text>(4R)-4-hydroxy-2-oxoglutarate = glyoxylate + pyruvate</text>
        <dbReference type="Rhea" id="RHEA:30687"/>
        <dbReference type="ChEBI" id="CHEBI:15361"/>
        <dbReference type="ChEBI" id="CHEBI:36655"/>
        <dbReference type="ChEBI" id="CHEBI:62213"/>
        <dbReference type="EC" id="4.1.3.16"/>
    </reaction>
</comment>
<dbReference type="EC" id="4.1.3.16" evidence="4"/>
<evidence type="ECO:0000256" key="8">
    <source>
        <dbReference type="ARBA" id="ARBA00030874"/>
    </source>
</evidence>
<feature type="active site" description="Schiff-base intermediate with substrate" evidence="13">
    <location>
        <position position="188"/>
    </location>
</feature>
<dbReference type="InterPro" id="IPR020625">
    <property type="entry name" value="Schiff_base-form_aldolases_AS"/>
</dbReference>
<feature type="compositionally biased region" description="Polar residues" evidence="15">
    <location>
        <begin position="333"/>
        <end position="352"/>
    </location>
</feature>
<evidence type="ECO:0000256" key="6">
    <source>
        <dbReference type="ARBA" id="ARBA00023239"/>
    </source>
</evidence>
<dbReference type="CDD" id="cd00408">
    <property type="entry name" value="DHDPS-like"/>
    <property type="match status" value="1"/>
</dbReference>
<organism evidence="16 17">
    <name type="scientific">Plectus sambesii</name>
    <dbReference type="NCBI Taxonomy" id="2011161"/>
    <lineage>
        <taxon>Eukaryota</taxon>
        <taxon>Metazoa</taxon>
        <taxon>Ecdysozoa</taxon>
        <taxon>Nematoda</taxon>
        <taxon>Chromadorea</taxon>
        <taxon>Plectida</taxon>
        <taxon>Plectina</taxon>
        <taxon>Plectoidea</taxon>
        <taxon>Plectidae</taxon>
        <taxon>Plectus</taxon>
    </lineage>
</organism>
<evidence type="ECO:0000256" key="4">
    <source>
        <dbReference type="ARBA" id="ARBA00012215"/>
    </source>
</evidence>
<comment type="function">
    <text evidence="1">Catalyzes the final step in the metabolic pathway of hydroxyproline.</text>
</comment>
<keyword evidence="16" id="KW-1185">Reference proteome</keyword>
<dbReference type="SMART" id="SM01130">
    <property type="entry name" value="DHDPS"/>
    <property type="match status" value="1"/>
</dbReference>
<evidence type="ECO:0000256" key="14">
    <source>
        <dbReference type="PIRSR" id="PIRSR001365-2"/>
    </source>
</evidence>
<evidence type="ECO:0000256" key="5">
    <source>
        <dbReference type="ARBA" id="ARBA00018425"/>
    </source>
</evidence>
<evidence type="ECO:0000256" key="12">
    <source>
        <dbReference type="PIRNR" id="PIRNR001365"/>
    </source>
</evidence>
<dbReference type="WBParaSite" id="PSAMB.scaffold120size76228.g2153.t1">
    <property type="protein sequence ID" value="PSAMB.scaffold120size76228.g2153.t1"/>
    <property type="gene ID" value="PSAMB.scaffold120size76228.g2153"/>
</dbReference>
<dbReference type="InterPro" id="IPR013785">
    <property type="entry name" value="Aldolase_TIM"/>
</dbReference>
<sequence>MRRAGTLLRTNNVLVPIPNTRSLSLAGILCPITTPFNNDTDRSLALDKLEHNFNKWSQIKLRGYVALGSAGEFFSLSRREKLEFVAKARELTPENKVLIAGSGCKSTGETIELSKELAKLGVDAVLVITPSYFSASLSAEALEEHFLQVADQCPAPVIAYSVPTSTGEDLTSESVVKLANHPNIIGLKDSGGDIAKLSRIVHETRSKGFQVLAGSAGFQLPALYAGCVGGVDAAANCLGKQLIQLMHQFNNNPVLANGLQGRLIEPNAQVTRKLGIPALKYIMDQFGYYGGPVRSPLRELTQEQKVAVRSAFELSGFLHFEPSTEETGPTSTYQEDLSPSQQNGAVLQASLN</sequence>
<comment type="subunit">
    <text evidence="3">Homotetramer.</text>
</comment>
<evidence type="ECO:0000256" key="15">
    <source>
        <dbReference type="SAM" id="MobiDB-lite"/>
    </source>
</evidence>
<dbReference type="PIRSF" id="PIRSF001365">
    <property type="entry name" value="DHDPS"/>
    <property type="match status" value="1"/>
</dbReference>
<evidence type="ECO:0000256" key="2">
    <source>
        <dbReference type="ARBA" id="ARBA00007592"/>
    </source>
</evidence>
<dbReference type="PROSITE" id="PS00666">
    <property type="entry name" value="DHDPS_2"/>
    <property type="match status" value="1"/>
</dbReference>
<feature type="active site" description="Proton donor/acceptor" evidence="13">
    <location>
        <position position="160"/>
    </location>
</feature>
<evidence type="ECO:0000256" key="11">
    <source>
        <dbReference type="ARBA" id="ARBA00033613"/>
    </source>
</evidence>
<dbReference type="AlphaFoldDB" id="A0A914US60"/>
<accession>A0A914US60</accession>
<dbReference type="GO" id="GO:0008700">
    <property type="term" value="F:(R,S)-4-hydroxy-2-oxoglutarate aldolase activity"/>
    <property type="evidence" value="ECO:0007669"/>
    <property type="project" value="UniProtKB-EC"/>
</dbReference>
<evidence type="ECO:0000256" key="13">
    <source>
        <dbReference type="PIRSR" id="PIRSR001365-1"/>
    </source>
</evidence>
<evidence type="ECO:0000313" key="17">
    <source>
        <dbReference type="WBParaSite" id="PSAMB.scaffold120size76228.g2153.t1"/>
    </source>
</evidence>
<evidence type="ECO:0000256" key="7">
    <source>
        <dbReference type="ARBA" id="ARBA00023270"/>
    </source>
</evidence>
<comment type="similarity">
    <text evidence="2 12">Belongs to the DapA family.</text>
</comment>
<evidence type="ECO:0000256" key="10">
    <source>
        <dbReference type="ARBA" id="ARBA00033610"/>
    </source>
</evidence>
<dbReference type="PRINTS" id="PR00146">
    <property type="entry name" value="DHPICSNTHASE"/>
</dbReference>
<dbReference type="GO" id="GO:0008840">
    <property type="term" value="F:4-hydroxy-tetrahydrodipicolinate synthase activity"/>
    <property type="evidence" value="ECO:0007669"/>
    <property type="project" value="TreeGrafter"/>
</dbReference>
<dbReference type="PANTHER" id="PTHR12128">
    <property type="entry name" value="DIHYDRODIPICOLINATE SYNTHASE"/>
    <property type="match status" value="1"/>
</dbReference>
<feature type="region of interest" description="Disordered" evidence="15">
    <location>
        <begin position="321"/>
        <end position="352"/>
    </location>
</feature>
<proteinExistence type="inferred from homology"/>
<comment type="catalytic activity">
    <reaction evidence="11">
        <text>(4S)-4-hydroxy-2-oxoglutarate = glyoxylate + pyruvate</text>
        <dbReference type="Rhea" id="RHEA:35639"/>
        <dbReference type="ChEBI" id="CHEBI:15361"/>
        <dbReference type="ChEBI" id="CHEBI:36655"/>
        <dbReference type="ChEBI" id="CHEBI:71685"/>
        <dbReference type="EC" id="4.1.3.16"/>
    </reaction>
</comment>
<evidence type="ECO:0000256" key="1">
    <source>
        <dbReference type="ARBA" id="ARBA00002577"/>
    </source>
</evidence>
<dbReference type="Proteomes" id="UP000887566">
    <property type="component" value="Unplaced"/>
</dbReference>
<dbReference type="SUPFAM" id="SSF51569">
    <property type="entry name" value="Aldolase"/>
    <property type="match status" value="1"/>
</dbReference>
<dbReference type="Gene3D" id="3.20.20.70">
    <property type="entry name" value="Aldolase class I"/>
    <property type="match status" value="1"/>
</dbReference>
<evidence type="ECO:0000256" key="3">
    <source>
        <dbReference type="ARBA" id="ARBA00011881"/>
    </source>
</evidence>
<evidence type="ECO:0000256" key="9">
    <source>
        <dbReference type="ARBA" id="ARBA00032879"/>
    </source>
</evidence>
<reference evidence="17" key="1">
    <citation type="submission" date="2022-11" db="UniProtKB">
        <authorList>
            <consortium name="WormBaseParasite"/>
        </authorList>
    </citation>
    <scope>IDENTIFICATION</scope>
</reference>
<evidence type="ECO:0000313" key="16">
    <source>
        <dbReference type="Proteomes" id="UP000887566"/>
    </source>
</evidence>
<feature type="binding site" evidence="14">
    <location>
        <position position="231"/>
    </location>
    <ligand>
        <name>pyruvate</name>
        <dbReference type="ChEBI" id="CHEBI:15361"/>
    </ligand>
</feature>
<protein>
    <recommendedName>
        <fullName evidence="5">4-hydroxy-2-oxoglutarate aldolase, mitochondrial</fullName>
        <ecNumber evidence="4">4.1.3.16</ecNumber>
    </recommendedName>
    <alternativeName>
        <fullName evidence="9">Dihydrodipicolinate synthase-like</fullName>
    </alternativeName>
    <alternativeName>
        <fullName evidence="8">Probable 2-keto-4-hydroxyglutarate aldolase</fullName>
    </alternativeName>
</protein>
<dbReference type="InterPro" id="IPR002220">
    <property type="entry name" value="DapA-like"/>
</dbReference>
<dbReference type="PANTHER" id="PTHR12128:SF66">
    <property type="entry name" value="4-HYDROXY-2-OXOGLUTARATE ALDOLASE, MITOCHONDRIAL"/>
    <property type="match status" value="1"/>
</dbReference>
<dbReference type="GO" id="GO:0044281">
    <property type="term" value="P:small molecule metabolic process"/>
    <property type="evidence" value="ECO:0007669"/>
    <property type="project" value="UniProtKB-ARBA"/>
</dbReference>